<dbReference type="Proteomes" id="UP001370758">
    <property type="component" value="Unassembled WGS sequence"/>
</dbReference>
<evidence type="ECO:0000313" key="2">
    <source>
        <dbReference type="EMBL" id="KAK6506895.1"/>
    </source>
</evidence>
<dbReference type="AlphaFoldDB" id="A0AAV9WDG6"/>
<evidence type="ECO:0000313" key="3">
    <source>
        <dbReference type="Proteomes" id="UP001370758"/>
    </source>
</evidence>
<name>A0AAV9WDG6_9PEZI</name>
<protein>
    <submittedName>
        <fullName evidence="2">Uncharacterized protein</fullName>
    </submittedName>
</protein>
<organism evidence="2 3">
    <name type="scientific">Arthrobotrys musiformis</name>
    <dbReference type="NCBI Taxonomy" id="47236"/>
    <lineage>
        <taxon>Eukaryota</taxon>
        <taxon>Fungi</taxon>
        <taxon>Dikarya</taxon>
        <taxon>Ascomycota</taxon>
        <taxon>Pezizomycotina</taxon>
        <taxon>Orbiliomycetes</taxon>
        <taxon>Orbiliales</taxon>
        <taxon>Orbiliaceae</taxon>
        <taxon>Arthrobotrys</taxon>
    </lineage>
</organism>
<sequence length="320" mass="35000">MGTTLITLPSRTRVIEDTEPTDSTHTSDEPSQPTNRTPTPENTIEPPSPDLHSNSTNSTTPTKTDKRYGDTISPHWFYDAKMRVECPSVDNIMTLDMSGIDRSLFPGSEDLILPVRYQTMFETREQAADFILAGVADCKDCDCLEDGSMIPNWFRLEGTGGNCNSDRVVSICQLIYGCYCSARLIQRLPTATGVTADDYQAALDQIPWSVRVDPRNIGYWWKNAPVNAQGRRAWMKAPGGYVPGFTYGREPPHKILVPGTAEPYYLEGPDDGTLYNVDRGLLGSMMGVGGLGGKSSLGFVKRDDTTPANLGDGENSAGGR</sequence>
<gene>
    <name evidence="2" type="ORF">TWF481_005353</name>
</gene>
<feature type="region of interest" description="Disordered" evidence="1">
    <location>
        <begin position="1"/>
        <end position="67"/>
    </location>
</feature>
<dbReference type="EMBL" id="JAVHJL010000003">
    <property type="protein sequence ID" value="KAK6506895.1"/>
    <property type="molecule type" value="Genomic_DNA"/>
</dbReference>
<accession>A0AAV9WDG6</accession>
<reference evidence="2 3" key="1">
    <citation type="submission" date="2023-08" db="EMBL/GenBank/DDBJ databases">
        <authorList>
            <person name="Palmer J.M."/>
        </authorList>
    </citation>
    <scope>NUCLEOTIDE SEQUENCE [LARGE SCALE GENOMIC DNA]</scope>
    <source>
        <strain evidence="2 3">TWF481</strain>
    </source>
</reference>
<feature type="compositionally biased region" description="Polar residues" evidence="1">
    <location>
        <begin position="21"/>
        <end position="42"/>
    </location>
</feature>
<evidence type="ECO:0000256" key="1">
    <source>
        <dbReference type="SAM" id="MobiDB-lite"/>
    </source>
</evidence>
<proteinExistence type="predicted"/>
<feature type="compositionally biased region" description="Polar residues" evidence="1">
    <location>
        <begin position="1"/>
        <end position="10"/>
    </location>
</feature>
<keyword evidence="3" id="KW-1185">Reference proteome</keyword>
<comment type="caution">
    <text evidence="2">The sequence shown here is derived from an EMBL/GenBank/DDBJ whole genome shotgun (WGS) entry which is preliminary data.</text>
</comment>
<feature type="region of interest" description="Disordered" evidence="1">
    <location>
        <begin position="298"/>
        <end position="320"/>
    </location>
</feature>